<feature type="transmembrane region" description="Helical" evidence="1">
    <location>
        <begin position="86"/>
        <end position="107"/>
    </location>
</feature>
<dbReference type="RefSeq" id="WP_183493740.1">
    <property type="nucleotide sequence ID" value="NZ_JACIFF010000001.1"/>
</dbReference>
<keyword evidence="1" id="KW-1133">Transmembrane helix</keyword>
<dbReference type="InterPro" id="IPR007492">
    <property type="entry name" value="LytTR_DNA-bd_dom"/>
</dbReference>
<dbReference type="GO" id="GO:0003677">
    <property type="term" value="F:DNA binding"/>
    <property type="evidence" value="ECO:0007669"/>
    <property type="project" value="InterPro"/>
</dbReference>
<feature type="transmembrane region" description="Helical" evidence="1">
    <location>
        <begin position="16"/>
        <end position="36"/>
    </location>
</feature>
<dbReference type="GO" id="GO:0000156">
    <property type="term" value="F:phosphorelay response regulator activity"/>
    <property type="evidence" value="ECO:0007669"/>
    <property type="project" value="InterPro"/>
</dbReference>
<feature type="transmembrane region" description="Helical" evidence="1">
    <location>
        <begin position="127"/>
        <end position="146"/>
    </location>
</feature>
<keyword evidence="1" id="KW-0472">Membrane</keyword>
<keyword evidence="1" id="KW-0812">Transmembrane</keyword>
<keyword evidence="4" id="KW-1185">Reference proteome</keyword>
<comment type="caution">
    <text evidence="3">The sequence shown here is derived from an EMBL/GenBank/DDBJ whole genome shotgun (WGS) entry which is preliminary data.</text>
</comment>
<gene>
    <name evidence="3" type="ORF">GGR28_000077</name>
</gene>
<organism evidence="3 4">
    <name type="scientific">Neolewinella aquimaris</name>
    <dbReference type="NCBI Taxonomy" id="1835722"/>
    <lineage>
        <taxon>Bacteria</taxon>
        <taxon>Pseudomonadati</taxon>
        <taxon>Bacteroidota</taxon>
        <taxon>Saprospiria</taxon>
        <taxon>Saprospirales</taxon>
        <taxon>Lewinellaceae</taxon>
        <taxon>Neolewinella</taxon>
    </lineage>
</organism>
<evidence type="ECO:0000313" key="4">
    <source>
        <dbReference type="Proteomes" id="UP000576209"/>
    </source>
</evidence>
<dbReference type="PANTHER" id="PTHR37299:SF1">
    <property type="entry name" value="STAGE 0 SPORULATION PROTEIN A HOMOLOG"/>
    <property type="match status" value="1"/>
</dbReference>
<evidence type="ECO:0000256" key="1">
    <source>
        <dbReference type="SAM" id="Phobius"/>
    </source>
</evidence>
<dbReference type="Gene3D" id="2.40.50.1020">
    <property type="entry name" value="LytTr DNA-binding domain"/>
    <property type="match status" value="1"/>
</dbReference>
<dbReference type="PANTHER" id="PTHR37299">
    <property type="entry name" value="TRANSCRIPTIONAL REGULATOR-RELATED"/>
    <property type="match status" value="1"/>
</dbReference>
<feature type="transmembrane region" description="Helical" evidence="1">
    <location>
        <begin position="56"/>
        <end position="74"/>
    </location>
</feature>
<name>A0A840E8U1_9BACT</name>
<dbReference type="AlphaFoldDB" id="A0A840E8U1"/>
<dbReference type="Proteomes" id="UP000576209">
    <property type="component" value="Unassembled WGS sequence"/>
</dbReference>
<feature type="domain" description="HTH LytTR-type" evidence="2">
    <location>
        <begin position="168"/>
        <end position="270"/>
    </location>
</feature>
<evidence type="ECO:0000259" key="2">
    <source>
        <dbReference type="PROSITE" id="PS50930"/>
    </source>
</evidence>
<dbReference type="Pfam" id="PF04397">
    <property type="entry name" value="LytTR"/>
    <property type="match status" value="1"/>
</dbReference>
<evidence type="ECO:0000313" key="3">
    <source>
        <dbReference type="EMBL" id="MBB4077476.1"/>
    </source>
</evidence>
<dbReference type="PROSITE" id="PS50930">
    <property type="entry name" value="HTH_LYTTR"/>
    <property type="match status" value="1"/>
</dbReference>
<dbReference type="EMBL" id="JACIFF010000001">
    <property type="protein sequence ID" value="MBB4077476.1"/>
    <property type="molecule type" value="Genomic_DNA"/>
</dbReference>
<reference evidence="3 4" key="1">
    <citation type="submission" date="2020-08" db="EMBL/GenBank/DDBJ databases">
        <title>Genomic Encyclopedia of Type Strains, Phase IV (KMG-IV): sequencing the most valuable type-strain genomes for metagenomic binning, comparative biology and taxonomic classification.</title>
        <authorList>
            <person name="Goeker M."/>
        </authorList>
    </citation>
    <scope>NUCLEOTIDE SEQUENCE [LARGE SCALE GENOMIC DNA]</scope>
    <source>
        <strain evidence="3 4">DSM 105137</strain>
    </source>
</reference>
<sequence length="270" mass="30769">MTTLLIRPTTPREWKGLFVLYLSCCFVYYLTTWQAYGGFSGGHPPLLNLEEFVASAGLKFAVFLCLSLLLFRLLPRADDPTSGIYFWVQPLIGLVLFVLLSDCLQTVLLDRFKWVHFFGGRLYVFNYLIAGGFYALQCSFLAALKFSGRETQELRTQQEAKRPETPWILVRKGKTEVPLVRGDIQYLKACGNYCRLRANDQSYLLSMGIGAAEQRFPDLPFLRIHRSYLINLNQVVRIAKVGRKHQVELEDGTILPVGAKYLPTLSALRD</sequence>
<proteinExistence type="predicted"/>
<accession>A0A840E8U1</accession>
<dbReference type="InterPro" id="IPR046947">
    <property type="entry name" value="LytR-like"/>
</dbReference>
<protein>
    <recommendedName>
        <fullName evidence="2">HTH LytTR-type domain-containing protein</fullName>
    </recommendedName>
</protein>
<dbReference type="SMART" id="SM00850">
    <property type="entry name" value="LytTR"/>
    <property type="match status" value="1"/>
</dbReference>